<dbReference type="PANTHER" id="PTHR46116:SF15">
    <property type="entry name" value="(E3-INDEPENDENT) E2 UBIQUITIN-CONJUGATING ENZYME"/>
    <property type="match status" value="1"/>
</dbReference>
<keyword evidence="2" id="KW-0833">Ubl conjugation pathway</keyword>
<dbReference type="Pfam" id="PF00179">
    <property type="entry name" value="UQ_con"/>
    <property type="match status" value="1"/>
</dbReference>
<reference evidence="4" key="1">
    <citation type="submission" date="2022-04" db="EMBL/GenBank/DDBJ databases">
        <title>Carnegiea gigantea Genome sequencing and assembly v2.</title>
        <authorList>
            <person name="Copetti D."/>
            <person name="Sanderson M.J."/>
            <person name="Burquez A."/>
            <person name="Wojciechowski M.F."/>
        </authorList>
    </citation>
    <scope>NUCLEOTIDE SEQUENCE</scope>
    <source>
        <strain evidence="4">SGP5-SGP5p</strain>
        <tissue evidence="4">Aerial part</tissue>
    </source>
</reference>
<dbReference type="PROSITE" id="PS50127">
    <property type="entry name" value="UBC_2"/>
    <property type="match status" value="1"/>
</dbReference>
<feature type="domain" description="UBC core" evidence="3">
    <location>
        <begin position="8"/>
        <end position="160"/>
    </location>
</feature>
<evidence type="ECO:0000313" key="4">
    <source>
        <dbReference type="EMBL" id="KAJ8431229.1"/>
    </source>
</evidence>
<dbReference type="EMBL" id="JAKOGI010000706">
    <property type="protein sequence ID" value="KAJ8431229.1"/>
    <property type="molecule type" value="Genomic_DNA"/>
</dbReference>
<keyword evidence="5" id="KW-1185">Reference proteome</keyword>
<dbReference type="InterPro" id="IPR016135">
    <property type="entry name" value="UBQ-conjugating_enzyme/RWD"/>
</dbReference>
<sequence>MLLQMKKGWLKKVQQEWSLLENDLPETIYVRIYEERMDLLRAAIVGAPGTPYHDGLFFFDIFLPPDYPHVPPNLKPSNLFTFFKHFEGLVEEHFARRSQHILSACKAYMEGAPVGFETIVKHEKGNSTGFKIMLAKLFPKLVEAFADKGIDCRHFIESKK</sequence>
<name>A0A9Q1JUI7_9CARY</name>
<evidence type="ECO:0000313" key="5">
    <source>
        <dbReference type="Proteomes" id="UP001153076"/>
    </source>
</evidence>
<keyword evidence="1" id="KW-0808">Transferase</keyword>
<dbReference type="OrthoDB" id="47801at2759"/>
<dbReference type="PANTHER" id="PTHR46116">
    <property type="entry name" value="(E3-INDEPENDENT) E2 UBIQUITIN-CONJUGATING ENZYME"/>
    <property type="match status" value="1"/>
</dbReference>
<accession>A0A9Q1JUI7</accession>
<dbReference type="GO" id="GO:0061631">
    <property type="term" value="F:ubiquitin conjugating enzyme activity"/>
    <property type="evidence" value="ECO:0007669"/>
    <property type="project" value="TreeGrafter"/>
</dbReference>
<evidence type="ECO:0000259" key="3">
    <source>
        <dbReference type="PROSITE" id="PS50127"/>
    </source>
</evidence>
<proteinExistence type="predicted"/>
<protein>
    <recommendedName>
        <fullName evidence="3">UBC core domain-containing protein</fullName>
    </recommendedName>
</protein>
<evidence type="ECO:0000256" key="2">
    <source>
        <dbReference type="ARBA" id="ARBA00022786"/>
    </source>
</evidence>
<evidence type="ECO:0000256" key="1">
    <source>
        <dbReference type="ARBA" id="ARBA00022679"/>
    </source>
</evidence>
<dbReference type="InterPro" id="IPR000608">
    <property type="entry name" value="UBC"/>
</dbReference>
<dbReference type="AlphaFoldDB" id="A0A9Q1JUI7"/>
<organism evidence="4 5">
    <name type="scientific">Carnegiea gigantea</name>
    <dbReference type="NCBI Taxonomy" id="171969"/>
    <lineage>
        <taxon>Eukaryota</taxon>
        <taxon>Viridiplantae</taxon>
        <taxon>Streptophyta</taxon>
        <taxon>Embryophyta</taxon>
        <taxon>Tracheophyta</taxon>
        <taxon>Spermatophyta</taxon>
        <taxon>Magnoliopsida</taxon>
        <taxon>eudicotyledons</taxon>
        <taxon>Gunneridae</taxon>
        <taxon>Pentapetalae</taxon>
        <taxon>Caryophyllales</taxon>
        <taxon>Cactineae</taxon>
        <taxon>Cactaceae</taxon>
        <taxon>Cactoideae</taxon>
        <taxon>Echinocereeae</taxon>
        <taxon>Carnegiea</taxon>
    </lineage>
</organism>
<gene>
    <name evidence="4" type="ORF">Cgig2_033000</name>
</gene>
<dbReference type="Gene3D" id="3.10.110.10">
    <property type="entry name" value="Ubiquitin Conjugating Enzyme"/>
    <property type="match status" value="1"/>
</dbReference>
<dbReference type="SUPFAM" id="SSF54495">
    <property type="entry name" value="UBC-like"/>
    <property type="match status" value="1"/>
</dbReference>
<dbReference type="Proteomes" id="UP001153076">
    <property type="component" value="Unassembled WGS sequence"/>
</dbReference>
<comment type="caution">
    <text evidence="4">The sequence shown here is derived from an EMBL/GenBank/DDBJ whole genome shotgun (WGS) entry which is preliminary data.</text>
</comment>